<name>L0HFX0_METFS</name>
<dbReference type="EMBL" id="CP003167">
    <property type="protein sequence ID" value="AGB02666.1"/>
    <property type="molecule type" value="Genomic_DNA"/>
</dbReference>
<sequence length="116" mass="12807" precursor="true">MHFVTAGVFALFIISLSFCSGCTSTTVGNTWYENHTLRTTISHTGEPADLTVQVTVYRIDSMSQEFYTMLSTPVSLSQGDTLVTISKELPPGSYKLFVYVLGDNDRKTAVIRDITV</sequence>
<accession>L0HFX0</accession>
<organism evidence="1 2">
    <name type="scientific">Methanoregula formicica (strain DSM 22288 / NBRC 105244 / SMSP)</name>
    <dbReference type="NCBI Taxonomy" id="593750"/>
    <lineage>
        <taxon>Archaea</taxon>
        <taxon>Methanobacteriati</taxon>
        <taxon>Methanobacteriota</taxon>
        <taxon>Stenosarchaea group</taxon>
        <taxon>Methanomicrobia</taxon>
        <taxon>Methanomicrobiales</taxon>
        <taxon>Methanoregulaceae</taxon>
        <taxon>Methanoregula</taxon>
    </lineage>
</organism>
<dbReference type="HOGENOM" id="CLU_145821_0_0_2"/>
<proteinExistence type="predicted"/>
<reference evidence="1 2" key="2">
    <citation type="journal article" date="2014" name="Genome Announc.">
        <title>Complete Genome Sequence of Methanoregula formicica SMSPT, a Mesophilic Hydrogenotrophic Methanogen Isolated from a Methanogenic Upflow Anaerobic Sludge Blanket Reactor.</title>
        <authorList>
            <person name="Yamamoto K."/>
            <person name="Tamaki H."/>
            <person name="Cadillo-Quiroz H."/>
            <person name="Imachi H."/>
            <person name="Kyrpides N."/>
            <person name="Woyke T."/>
            <person name="Goodwin L."/>
            <person name="Zinder S.H."/>
            <person name="Kamagata Y."/>
            <person name="Liu W.T."/>
        </authorList>
    </citation>
    <scope>NUCLEOTIDE SEQUENCE [LARGE SCALE GENOMIC DNA]</scope>
    <source>
        <strain evidence="2">DSM 22288 / NBRC 105244 / SMSP</strain>
    </source>
</reference>
<evidence type="ECO:0000313" key="2">
    <source>
        <dbReference type="Proteomes" id="UP000010824"/>
    </source>
</evidence>
<dbReference type="AlphaFoldDB" id="L0HFX0"/>
<gene>
    <name evidence="1" type="ordered locus">Metfor_1636</name>
</gene>
<keyword evidence="2" id="KW-1185">Reference proteome</keyword>
<protein>
    <submittedName>
        <fullName evidence="1">Uncharacterized protein</fullName>
    </submittedName>
</protein>
<dbReference type="KEGG" id="mfo:Metfor_1636"/>
<dbReference type="STRING" id="593750.Metfor_1636"/>
<dbReference type="InParanoid" id="L0HFX0"/>
<reference evidence="2" key="1">
    <citation type="submission" date="2011-12" db="EMBL/GenBank/DDBJ databases">
        <title>Complete sequence of Methanoregula formicicum SMSP.</title>
        <authorList>
            <person name="Lucas S."/>
            <person name="Han J."/>
            <person name="Lapidus A."/>
            <person name="Cheng J.-F."/>
            <person name="Goodwin L."/>
            <person name="Pitluck S."/>
            <person name="Peters L."/>
            <person name="Ovchinnikova G."/>
            <person name="Teshima H."/>
            <person name="Detter J.C."/>
            <person name="Han C."/>
            <person name="Tapia R."/>
            <person name="Land M."/>
            <person name="Hauser L."/>
            <person name="Kyrpides N."/>
            <person name="Ivanova N."/>
            <person name="Pagani I."/>
            <person name="Imachi H."/>
            <person name="Tamaki H."/>
            <person name="Sekiguchi Y."/>
            <person name="Kamagata Y."/>
            <person name="Cadillo-Quiroz H."/>
            <person name="Zinder S."/>
            <person name="Liu W.-T."/>
            <person name="Woyke T."/>
        </authorList>
    </citation>
    <scope>NUCLEOTIDE SEQUENCE [LARGE SCALE GENOMIC DNA]</scope>
    <source>
        <strain evidence="2">DSM 22288 / NBRC 105244 / SMSP</strain>
    </source>
</reference>
<evidence type="ECO:0000313" key="1">
    <source>
        <dbReference type="EMBL" id="AGB02666.1"/>
    </source>
</evidence>
<dbReference type="Proteomes" id="UP000010824">
    <property type="component" value="Chromosome"/>
</dbReference>
<dbReference type="eggNOG" id="arCOG08228">
    <property type="taxonomic scope" value="Archaea"/>
</dbReference>